<dbReference type="PANTHER" id="PTHR42194:SF1">
    <property type="entry name" value="UPF0276 PROTEIN HI_1600"/>
    <property type="match status" value="1"/>
</dbReference>
<proteinExistence type="predicted"/>
<protein>
    <submittedName>
        <fullName evidence="1">DUF692 family multinuclear iron-containing protein</fullName>
    </submittedName>
</protein>
<accession>A0ABV7VXE7</accession>
<dbReference type="Gene3D" id="3.20.20.150">
    <property type="entry name" value="Divalent-metal-dependent TIM barrel enzymes"/>
    <property type="match status" value="1"/>
</dbReference>
<evidence type="ECO:0000313" key="2">
    <source>
        <dbReference type="Proteomes" id="UP001595729"/>
    </source>
</evidence>
<keyword evidence="2" id="KW-1185">Reference proteome</keyword>
<dbReference type="Pfam" id="PF05114">
    <property type="entry name" value="MbnB_TglH_ChrH"/>
    <property type="match status" value="1"/>
</dbReference>
<dbReference type="EMBL" id="JBHRXX010000001">
    <property type="protein sequence ID" value="MFC3682179.1"/>
    <property type="molecule type" value="Genomic_DNA"/>
</dbReference>
<dbReference type="RefSeq" id="WP_382169915.1">
    <property type="nucleotide sequence ID" value="NZ_JBHRXX010000001.1"/>
</dbReference>
<sequence length="307" mass="34335">MLPLPKLGVGLAFQTPLRGLIERPAGAFDMVEVVPDILWTDLGLGHEPRYLDDTEHVAWLDGIARGMPVIPHGIGLSIGSAAHFDPQHLQQLRRWHQRLRFPWHSDHLAFHVADHRGQAVNVGITLPLPRDLATIDLIRPRVRQVQAAVPVPFLLENNVWYFDIPEAEMDEADFLNTLCERCGCGLLLDLHNVHTNAVNHGFDARAFVDALDLNNVGEIHVAGGMMLDGVYLDAHSDAVPDEVWALLEYTLPRCPNVGAVVFELFGSWFDVVGEARVRADLRRMKRLWQSCQPQPAITCELDFKVAA</sequence>
<dbReference type="NCBIfam" id="NF003818">
    <property type="entry name" value="PRK05409.1"/>
    <property type="match status" value="1"/>
</dbReference>
<comment type="caution">
    <text evidence="1">The sequence shown here is derived from an EMBL/GenBank/DDBJ whole genome shotgun (WGS) entry which is preliminary data.</text>
</comment>
<dbReference type="Proteomes" id="UP001595729">
    <property type="component" value="Unassembled WGS sequence"/>
</dbReference>
<dbReference type="PANTHER" id="PTHR42194">
    <property type="entry name" value="UPF0276 PROTEIN HI_1600"/>
    <property type="match status" value="1"/>
</dbReference>
<gene>
    <name evidence="1" type="ORF">ACFOPI_01165</name>
</gene>
<evidence type="ECO:0000313" key="1">
    <source>
        <dbReference type="EMBL" id="MFC3682179.1"/>
    </source>
</evidence>
<reference evidence="2" key="1">
    <citation type="journal article" date="2019" name="Int. J. Syst. Evol. Microbiol.">
        <title>The Global Catalogue of Microorganisms (GCM) 10K type strain sequencing project: providing services to taxonomists for standard genome sequencing and annotation.</title>
        <authorList>
            <consortium name="The Broad Institute Genomics Platform"/>
            <consortium name="The Broad Institute Genome Sequencing Center for Infectious Disease"/>
            <person name="Wu L."/>
            <person name="Ma J."/>
        </authorList>
    </citation>
    <scope>NUCLEOTIDE SEQUENCE [LARGE SCALE GENOMIC DNA]</scope>
    <source>
        <strain evidence="2">KCTC 42501</strain>
    </source>
</reference>
<organism evidence="1 2">
    <name type="scientific">Hydrogenophaga luteola</name>
    <dbReference type="NCBI Taxonomy" id="1591122"/>
    <lineage>
        <taxon>Bacteria</taxon>
        <taxon>Pseudomonadati</taxon>
        <taxon>Pseudomonadota</taxon>
        <taxon>Betaproteobacteria</taxon>
        <taxon>Burkholderiales</taxon>
        <taxon>Comamonadaceae</taxon>
        <taxon>Hydrogenophaga</taxon>
    </lineage>
</organism>
<name>A0ABV7VXE7_9BURK</name>
<dbReference type="InterPro" id="IPR007801">
    <property type="entry name" value="MbnB/TglH/ChrH"/>
</dbReference>